<gene>
    <name evidence="1" type="ORF">COLO4_14579</name>
</gene>
<evidence type="ECO:0000313" key="2">
    <source>
        <dbReference type="Proteomes" id="UP000187203"/>
    </source>
</evidence>
<dbReference type="EMBL" id="AWUE01015440">
    <property type="protein sequence ID" value="OMO97477.1"/>
    <property type="molecule type" value="Genomic_DNA"/>
</dbReference>
<dbReference type="AlphaFoldDB" id="A0A1R3JS04"/>
<dbReference type="PANTHER" id="PTHR31672">
    <property type="entry name" value="BNACNNG10540D PROTEIN"/>
    <property type="match status" value="1"/>
</dbReference>
<dbReference type="PANTHER" id="PTHR31672:SF13">
    <property type="entry name" value="F-BOX PROTEIN CPR30-LIKE"/>
    <property type="match status" value="1"/>
</dbReference>
<organism evidence="1 2">
    <name type="scientific">Corchorus olitorius</name>
    <dbReference type="NCBI Taxonomy" id="93759"/>
    <lineage>
        <taxon>Eukaryota</taxon>
        <taxon>Viridiplantae</taxon>
        <taxon>Streptophyta</taxon>
        <taxon>Embryophyta</taxon>
        <taxon>Tracheophyta</taxon>
        <taxon>Spermatophyta</taxon>
        <taxon>Magnoliopsida</taxon>
        <taxon>eudicotyledons</taxon>
        <taxon>Gunneridae</taxon>
        <taxon>Pentapetalae</taxon>
        <taxon>rosids</taxon>
        <taxon>malvids</taxon>
        <taxon>Malvales</taxon>
        <taxon>Malvaceae</taxon>
        <taxon>Grewioideae</taxon>
        <taxon>Apeibeae</taxon>
        <taxon>Corchorus</taxon>
    </lineage>
</organism>
<accession>A0A1R3JS04</accession>
<dbReference type="OrthoDB" id="591557at2759"/>
<evidence type="ECO:0000313" key="1">
    <source>
        <dbReference type="EMBL" id="OMO97477.1"/>
    </source>
</evidence>
<keyword evidence="2" id="KW-1185">Reference proteome</keyword>
<dbReference type="InterPro" id="IPR050796">
    <property type="entry name" value="SCF_F-box_component"/>
</dbReference>
<name>A0A1R3JS04_9ROSI</name>
<sequence length="239" mass="27364">MEIVARLPLKSLGRLRCVCRYSSLTNPKFATNHVIRAQENSNAQKVVCFVVFESFLYKANLDTLFDKGTEFSIDHCAKVIALPMENSWRPLPHTIIVQAVQVGGFLHWQVDSLDSVLTFDLAQEKFGKLINIPKDPNEDARIFGEYGVAESWTKLISLKALRPDRTHYNVFPMCYIKEGRVLLLQNVDKIILYDLDKESFSEQFEIPIPQEEEYESWFPVGGFEGMTSYGESLVSPNYI</sequence>
<protein>
    <submittedName>
        <fullName evidence="1">F-box protein</fullName>
    </submittedName>
</protein>
<reference evidence="2" key="1">
    <citation type="submission" date="2013-09" db="EMBL/GenBank/DDBJ databases">
        <title>Corchorus olitorius genome sequencing.</title>
        <authorList>
            <person name="Alam M."/>
            <person name="Haque M.S."/>
            <person name="Islam M.S."/>
            <person name="Emdad E.M."/>
            <person name="Islam M.M."/>
            <person name="Ahmed B."/>
            <person name="Halim A."/>
            <person name="Hossen Q.M.M."/>
            <person name="Hossain M.Z."/>
            <person name="Ahmed R."/>
            <person name="Khan M.M."/>
            <person name="Islam R."/>
            <person name="Rashid M.M."/>
            <person name="Khan S.A."/>
            <person name="Rahman M.S."/>
            <person name="Alam M."/>
            <person name="Yahiya A.S."/>
            <person name="Khan M.S."/>
            <person name="Azam M.S."/>
            <person name="Haque T."/>
            <person name="Lashkar M.Z.H."/>
            <person name="Akhand A.I."/>
            <person name="Morshed G."/>
            <person name="Roy S."/>
            <person name="Uddin K.S."/>
            <person name="Rabeya T."/>
            <person name="Hossain A.S."/>
            <person name="Chowdhury A."/>
            <person name="Snigdha A.R."/>
            <person name="Mortoza M.S."/>
            <person name="Matin S.A."/>
            <person name="Hoque S.M.E."/>
            <person name="Islam M.K."/>
            <person name="Roy D.K."/>
            <person name="Haider R."/>
            <person name="Moosa M.M."/>
            <person name="Elias S.M."/>
            <person name="Hasan A.M."/>
            <person name="Jahan S."/>
            <person name="Shafiuddin M."/>
            <person name="Mahmood N."/>
            <person name="Shommy N.S."/>
        </authorList>
    </citation>
    <scope>NUCLEOTIDE SEQUENCE [LARGE SCALE GENOMIC DNA]</scope>
    <source>
        <strain evidence="2">cv. O-4</strain>
    </source>
</reference>
<proteinExistence type="predicted"/>
<comment type="caution">
    <text evidence="1">The sequence shown here is derived from an EMBL/GenBank/DDBJ whole genome shotgun (WGS) entry which is preliminary data.</text>
</comment>
<dbReference type="Proteomes" id="UP000187203">
    <property type="component" value="Unassembled WGS sequence"/>
</dbReference>